<organism evidence="1 2">
    <name type="scientific">Flexivirga aerilata</name>
    <dbReference type="NCBI Taxonomy" id="1656889"/>
    <lineage>
        <taxon>Bacteria</taxon>
        <taxon>Bacillati</taxon>
        <taxon>Actinomycetota</taxon>
        <taxon>Actinomycetes</taxon>
        <taxon>Micrococcales</taxon>
        <taxon>Dermacoccaceae</taxon>
        <taxon>Flexivirga</taxon>
    </lineage>
</organism>
<accession>A0A849AMX1</accession>
<name>A0A849AMX1_9MICO</name>
<sequence length="62" mass="6707">MTMEDELLIVAECDVRSAIEAVTVLSNLVAPIGEHEAVVAAHWLRFGHSQPPYTVAQFQGTG</sequence>
<comment type="caution">
    <text evidence="1">The sequence shown here is derived from an EMBL/GenBank/DDBJ whole genome shotgun (WGS) entry which is preliminary data.</text>
</comment>
<gene>
    <name evidence="1" type="ORF">HJ588_15710</name>
</gene>
<protein>
    <submittedName>
        <fullName evidence="1">Uncharacterized protein</fullName>
    </submittedName>
</protein>
<evidence type="ECO:0000313" key="1">
    <source>
        <dbReference type="EMBL" id="NNG40711.1"/>
    </source>
</evidence>
<dbReference type="Proteomes" id="UP000557772">
    <property type="component" value="Unassembled WGS sequence"/>
</dbReference>
<proteinExistence type="predicted"/>
<dbReference type="RefSeq" id="WP_171157402.1">
    <property type="nucleotide sequence ID" value="NZ_JABENB010000003.1"/>
</dbReference>
<dbReference type="EMBL" id="JABENB010000003">
    <property type="protein sequence ID" value="NNG40711.1"/>
    <property type="molecule type" value="Genomic_DNA"/>
</dbReference>
<keyword evidence="2" id="KW-1185">Reference proteome</keyword>
<evidence type="ECO:0000313" key="2">
    <source>
        <dbReference type="Proteomes" id="UP000557772"/>
    </source>
</evidence>
<reference evidence="1 2" key="1">
    <citation type="submission" date="2020-05" db="EMBL/GenBank/DDBJ databases">
        <title>Flexivirga sp. ID2601S isolated from air conditioner.</title>
        <authorList>
            <person name="Kim D.H."/>
        </authorList>
    </citation>
    <scope>NUCLEOTIDE SEQUENCE [LARGE SCALE GENOMIC DNA]</scope>
    <source>
        <strain evidence="1 2">ID2601S</strain>
    </source>
</reference>
<dbReference type="AlphaFoldDB" id="A0A849AMX1"/>